<dbReference type="EMBL" id="JBGCUO010000005">
    <property type="protein sequence ID" value="MEY1663203.1"/>
    <property type="molecule type" value="Genomic_DNA"/>
</dbReference>
<sequence>MWIKNLCVFQSSERFTFTAQELEDTLQAVRCGKLGSQSLSTEGVVAPLKDHEALLHSDGSLILGMYQETSRLLPGAVVKELLDEKLALIEEEEGRRPGRKERADLKDQITFELMPRAFTRSRRTPFLIDLQRHRILVDAGTDARAEQVITLLRKAIGSLPVTRPNAGFSPATALTQWLREPGAMPAGFTLGDRVELKSTADDKASARFSALDLGSNEVLAHLDGGMQATKLNMVWNDEFEFDLTDTLQLKRIKPLELTQENLDNLRDDDALAELMARLSLQAGLLRDVLDRLYEHFEVETVEA</sequence>
<dbReference type="NCBIfam" id="NF001464">
    <property type="entry name" value="PRK00321.1-5"/>
    <property type="match status" value="1"/>
</dbReference>
<dbReference type="PANTHER" id="PTHR38103">
    <property type="entry name" value="RECOMBINATION-ASSOCIATED PROTEIN RDGC"/>
    <property type="match status" value="1"/>
</dbReference>
<evidence type="ECO:0000256" key="2">
    <source>
        <dbReference type="ARBA" id="ARBA00008657"/>
    </source>
</evidence>
<evidence type="ECO:0000313" key="7">
    <source>
        <dbReference type="Proteomes" id="UP001562065"/>
    </source>
</evidence>
<dbReference type="Pfam" id="PF04381">
    <property type="entry name" value="RdgC"/>
    <property type="match status" value="1"/>
</dbReference>
<evidence type="ECO:0000256" key="4">
    <source>
        <dbReference type="ARBA" id="ARBA00022490"/>
    </source>
</evidence>
<comment type="similarity">
    <text evidence="2">Belongs to the RdgC family.</text>
</comment>
<evidence type="ECO:0000256" key="3">
    <source>
        <dbReference type="ARBA" id="ARBA00022296"/>
    </source>
</evidence>
<dbReference type="InterPro" id="IPR007476">
    <property type="entry name" value="RdgC"/>
</dbReference>
<comment type="subcellular location">
    <subcellularLocation>
        <location evidence="1">Cytoplasm</location>
        <location evidence="1">Nucleoid</location>
    </subcellularLocation>
</comment>
<accession>A0ABV4AK60</accession>
<evidence type="ECO:0000256" key="1">
    <source>
        <dbReference type="ARBA" id="ARBA00004453"/>
    </source>
</evidence>
<keyword evidence="7" id="KW-1185">Reference proteome</keyword>
<gene>
    <name evidence="6" type="ORF">AB5I84_13655</name>
</gene>
<organism evidence="6 7">
    <name type="scientific">Isoalcanivorax beigongshangi</name>
    <dbReference type="NCBI Taxonomy" id="3238810"/>
    <lineage>
        <taxon>Bacteria</taxon>
        <taxon>Pseudomonadati</taxon>
        <taxon>Pseudomonadota</taxon>
        <taxon>Gammaproteobacteria</taxon>
        <taxon>Oceanospirillales</taxon>
        <taxon>Alcanivoracaceae</taxon>
        <taxon>Isoalcanivorax</taxon>
    </lineage>
</organism>
<comment type="caution">
    <text evidence="6">The sequence shown here is derived from an EMBL/GenBank/DDBJ whole genome shotgun (WGS) entry which is preliminary data.</text>
</comment>
<evidence type="ECO:0000256" key="5">
    <source>
        <dbReference type="ARBA" id="ARBA00023172"/>
    </source>
</evidence>
<keyword evidence="5" id="KW-0233">DNA recombination</keyword>
<dbReference type="RefSeq" id="WP_369456475.1">
    <property type="nucleotide sequence ID" value="NZ_JBGCUO010000005.1"/>
</dbReference>
<name>A0ABV4AK60_9GAMM</name>
<proteinExistence type="inferred from homology"/>
<dbReference type="Proteomes" id="UP001562065">
    <property type="component" value="Unassembled WGS sequence"/>
</dbReference>
<dbReference type="PANTHER" id="PTHR38103:SF1">
    <property type="entry name" value="RECOMBINATION-ASSOCIATED PROTEIN RDGC"/>
    <property type="match status" value="1"/>
</dbReference>
<evidence type="ECO:0000313" key="6">
    <source>
        <dbReference type="EMBL" id="MEY1663203.1"/>
    </source>
</evidence>
<keyword evidence="4" id="KW-0963">Cytoplasm</keyword>
<protein>
    <recommendedName>
        <fullName evidence="3">Recombination-associated protein RdgC</fullName>
    </recommendedName>
</protein>
<reference evidence="6 7" key="1">
    <citation type="submission" date="2024-07" db="EMBL/GenBank/DDBJ databases">
        <authorList>
            <person name="Ren Q."/>
        </authorList>
    </citation>
    <scope>NUCLEOTIDE SEQUENCE [LARGE SCALE GENOMIC DNA]</scope>
    <source>
        <strain evidence="6 7">REN37</strain>
    </source>
</reference>